<evidence type="ECO:0000313" key="3">
    <source>
        <dbReference type="EMBL" id="AQP53582.1"/>
    </source>
</evidence>
<dbReference type="AlphaFoldDB" id="A0A1Q2D597"/>
<evidence type="ECO:0000313" key="4">
    <source>
        <dbReference type="Proteomes" id="UP000188246"/>
    </source>
</evidence>
<dbReference type="PROSITE" id="PS51257">
    <property type="entry name" value="PROKAR_LIPOPROTEIN"/>
    <property type="match status" value="1"/>
</dbReference>
<dbReference type="InterPro" id="IPR031927">
    <property type="entry name" value="DUF4767"/>
</dbReference>
<dbReference type="STRING" id="633807.BW732_04615"/>
<reference evidence="3 4" key="1">
    <citation type="journal article" date="2010" name="Int. J. Syst. Evol. Microbiol.">
        <title>Vagococcus penaei sp. nov., isolated from spoilage microbiota of cooked shrimp (Penaeus vannamei).</title>
        <authorList>
            <person name="Jaffres E."/>
            <person name="Prevost H."/>
            <person name="Rossero A."/>
            <person name="Joffraud J.J."/>
            <person name="Dousset X."/>
        </authorList>
    </citation>
    <scope>NUCLEOTIDE SEQUENCE [LARGE SCALE GENOMIC DNA]</scope>
    <source>
        <strain evidence="3 4">CD276</strain>
    </source>
</reference>
<feature type="signal peptide" evidence="2">
    <location>
        <begin position="1"/>
        <end position="23"/>
    </location>
</feature>
<name>A0A1Q2D597_9ENTE</name>
<protein>
    <submittedName>
        <fullName evidence="3">Uncharacterized protein</fullName>
    </submittedName>
</protein>
<feature type="compositionally biased region" description="Low complexity" evidence="1">
    <location>
        <begin position="27"/>
        <end position="36"/>
    </location>
</feature>
<feature type="compositionally biased region" description="Polar residues" evidence="1">
    <location>
        <begin position="42"/>
        <end position="59"/>
    </location>
</feature>
<dbReference type="Pfam" id="PF15983">
    <property type="entry name" value="DUF4767"/>
    <property type="match status" value="1"/>
</dbReference>
<dbReference type="KEGG" id="vpi:BW732_04615"/>
<keyword evidence="4" id="KW-1185">Reference proteome</keyword>
<dbReference type="OrthoDB" id="2149782at2"/>
<feature type="region of interest" description="Disordered" evidence="1">
    <location>
        <begin position="27"/>
        <end position="59"/>
    </location>
</feature>
<gene>
    <name evidence="3" type="ORF">BW732_04615</name>
</gene>
<evidence type="ECO:0000256" key="2">
    <source>
        <dbReference type="SAM" id="SignalP"/>
    </source>
</evidence>
<keyword evidence="2" id="KW-0732">Signal</keyword>
<dbReference type="Proteomes" id="UP000188246">
    <property type="component" value="Chromosome"/>
</dbReference>
<feature type="chain" id="PRO_5043994252" evidence="2">
    <location>
        <begin position="24"/>
        <end position="320"/>
    </location>
</feature>
<evidence type="ECO:0000256" key="1">
    <source>
        <dbReference type="SAM" id="MobiDB-lite"/>
    </source>
</evidence>
<organism evidence="3 4">
    <name type="scientific">Vagococcus penaei</name>
    <dbReference type="NCBI Taxonomy" id="633807"/>
    <lineage>
        <taxon>Bacteria</taxon>
        <taxon>Bacillati</taxon>
        <taxon>Bacillota</taxon>
        <taxon>Bacilli</taxon>
        <taxon>Lactobacillales</taxon>
        <taxon>Enterococcaceae</taxon>
        <taxon>Vagococcus</taxon>
    </lineage>
</organism>
<accession>A0A1Q2D597</accession>
<dbReference type="EMBL" id="CP019609">
    <property type="protein sequence ID" value="AQP53582.1"/>
    <property type="molecule type" value="Genomic_DNA"/>
</dbReference>
<sequence>MKKSYVIMSLASLVILSACQRTQQVTQTSATSTQSQTKKHMNQTSQSTPNQTIASTSVTSEAKQADLWNEAKATKLQRFMVDWGNDMGQTYKEYTPDHSVNYYGIQLPERLINGDVPLLVDKQTVPVQWSETGNDGTGYQLVAVYADVETANGPDLHCYLFTIYNGQPVVLIGQHKGYYQYGTLDTKETENVTLKAGFAQIVDQQRQTTNKTKETKEISINKLTYEEAKSLVSKEIMPFDDNPGHLVTETPDYPFTKGGHAIELMNGGMILRQLTGARGFEEYTLTPNADGTVRIVWETSTINQNQRVGVAVAKDVTVKR</sequence>
<proteinExistence type="predicted"/>
<dbReference type="RefSeq" id="WP_077275673.1">
    <property type="nucleotide sequence ID" value="NZ_CP019609.1"/>
</dbReference>